<gene>
    <name evidence="8" type="ORF">HNR73_006445</name>
</gene>
<dbReference type="Proteomes" id="UP000548476">
    <property type="component" value="Unassembled WGS sequence"/>
</dbReference>
<feature type="transmembrane region" description="Helical" evidence="6">
    <location>
        <begin position="189"/>
        <end position="210"/>
    </location>
</feature>
<dbReference type="EMBL" id="JACHGT010000017">
    <property type="protein sequence ID" value="MBB6038559.1"/>
    <property type="molecule type" value="Genomic_DNA"/>
</dbReference>
<evidence type="ECO:0000256" key="6">
    <source>
        <dbReference type="SAM" id="Phobius"/>
    </source>
</evidence>
<evidence type="ECO:0000256" key="3">
    <source>
        <dbReference type="ARBA" id="ARBA00022692"/>
    </source>
</evidence>
<feature type="transmembrane region" description="Helical" evidence="6">
    <location>
        <begin position="77"/>
        <end position="97"/>
    </location>
</feature>
<name>A0A841G1L0_9ACTN</name>
<dbReference type="SUPFAM" id="SSF161111">
    <property type="entry name" value="Cation efflux protein transmembrane domain-like"/>
    <property type="match status" value="1"/>
</dbReference>
<evidence type="ECO:0000256" key="2">
    <source>
        <dbReference type="ARBA" id="ARBA00022448"/>
    </source>
</evidence>
<dbReference type="NCBIfam" id="TIGR01297">
    <property type="entry name" value="CDF"/>
    <property type="match status" value="1"/>
</dbReference>
<evidence type="ECO:0000256" key="4">
    <source>
        <dbReference type="ARBA" id="ARBA00022989"/>
    </source>
</evidence>
<feature type="domain" description="Cation efflux protein transmembrane" evidence="7">
    <location>
        <begin position="11"/>
        <end position="218"/>
    </location>
</feature>
<reference evidence="8 9" key="1">
    <citation type="submission" date="2020-08" db="EMBL/GenBank/DDBJ databases">
        <title>Genomic Encyclopedia of Type Strains, Phase IV (KMG-IV): sequencing the most valuable type-strain genomes for metagenomic binning, comparative biology and taxonomic classification.</title>
        <authorList>
            <person name="Goeker M."/>
        </authorList>
    </citation>
    <scope>NUCLEOTIDE SEQUENCE [LARGE SCALE GENOMIC DNA]</scope>
    <source>
        <strain evidence="8 9">YIM 65646</strain>
    </source>
</reference>
<dbReference type="GO" id="GO:0016020">
    <property type="term" value="C:membrane"/>
    <property type="evidence" value="ECO:0007669"/>
    <property type="project" value="UniProtKB-SubCell"/>
</dbReference>
<dbReference type="InterPro" id="IPR058533">
    <property type="entry name" value="Cation_efflux_TM"/>
</dbReference>
<keyword evidence="3 6" id="KW-0812">Transmembrane</keyword>
<dbReference type="GO" id="GO:0008324">
    <property type="term" value="F:monoatomic cation transmembrane transporter activity"/>
    <property type="evidence" value="ECO:0007669"/>
    <property type="project" value="InterPro"/>
</dbReference>
<proteinExistence type="predicted"/>
<dbReference type="AlphaFoldDB" id="A0A841G1L0"/>
<evidence type="ECO:0000256" key="5">
    <source>
        <dbReference type="ARBA" id="ARBA00023136"/>
    </source>
</evidence>
<sequence length="305" mass="31778">MAGDGSTKAVVTALAANMGIAVSKFVAAGITGSSSMLAEGVHSVADSANQALLLLGGKRARRAPTREHPFGYGRERYIYAFIVSIVLFTLGGLYALFEGYSKLTDPHELSSPLIAVVVLVLAIGLEGWALRTAMREAAKLKGEQSWLSFVRHAKAPELPTILLEDAGAVIGLVTALLGVGLTVITGNGIFDAIATLVIGALLVVIAVVLATETKSLLLGEAASPREVAAIRAAISAEAVIDHVIHLKTVHIGPEEILVAAKIGIDRTDNGDEITTAINNAEAAIRVAVPTATQIYLEPDILRAQP</sequence>
<comment type="subcellular location">
    <subcellularLocation>
        <location evidence="1">Membrane</location>
        <topology evidence="1">Multi-pass membrane protein</topology>
    </subcellularLocation>
</comment>
<dbReference type="GO" id="GO:0006829">
    <property type="term" value="P:zinc ion transport"/>
    <property type="evidence" value="ECO:0007669"/>
    <property type="project" value="InterPro"/>
</dbReference>
<dbReference type="Gene3D" id="1.20.1510.10">
    <property type="entry name" value="Cation efflux protein transmembrane domain"/>
    <property type="match status" value="1"/>
</dbReference>
<keyword evidence="5 6" id="KW-0472">Membrane</keyword>
<evidence type="ECO:0000313" key="8">
    <source>
        <dbReference type="EMBL" id="MBB6038559.1"/>
    </source>
</evidence>
<keyword evidence="4 6" id="KW-1133">Transmembrane helix</keyword>
<dbReference type="RefSeq" id="WP_184791350.1">
    <property type="nucleotide sequence ID" value="NZ_BONT01000069.1"/>
</dbReference>
<dbReference type="InterPro" id="IPR027469">
    <property type="entry name" value="Cation_efflux_TMD_sf"/>
</dbReference>
<feature type="transmembrane region" description="Helical" evidence="6">
    <location>
        <begin position="161"/>
        <end position="183"/>
    </location>
</feature>
<dbReference type="PANTHER" id="PTHR13414:SF9">
    <property type="entry name" value="PROTON-COUPLED ZINC ANTIPORTER SLC30A9, MITOCHONDRIAL"/>
    <property type="match status" value="1"/>
</dbReference>
<organism evidence="8 9">
    <name type="scientific">Phytomonospora endophytica</name>
    <dbReference type="NCBI Taxonomy" id="714109"/>
    <lineage>
        <taxon>Bacteria</taxon>
        <taxon>Bacillati</taxon>
        <taxon>Actinomycetota</taxon>
        <taxon>Actinomycetes</taxon>
        <taxon>Micromonosporales</taxon>
        <taxon>Micromonosporaceae</taxon>
        <taxon>Phytomonospora</taxon>
    </lineage>
</organism>
<evidence type="ECO:0000259" key="7">
    <source>
        <dbReference type="Pfam" id="PF01545"/>
    </source>
</evidence>
<feature type="transmembrane region" description="Helical" evidence="6">
    <location>
        <begin position="109"/>
        <end position="130"/>
    </location>
</feature>
<protein>
    <submittedName>
        <fullName evidence="8">Cation diffusion facilitator family transporter</fullName>
    </submittedName>
</protein>
<accession>A0A841G1L0</accession>
<dbReference type="PANTHER" id="PTHR13414">
    <property type="entry name" value="HUEL-CATION TRANSPORTER"/>
    <property type="match status" value="1"/>
</dbReference>
<dbReference type="InterPro" id="IPR040177">
    <property type="entry name" value="SLC30A9"/>
</dbReference>
<comment type="caution">
    <text evidence="8">The sequence shown here is derived from an EMBL/GenBank/DDBJ whole genome shotgun (WGS) entry which is preliminary data.</text>
</comment>
<dbReference type="InterPro" id="IPR002524">
    <property type="entry name" value="Cation_efflux"/>
</dbReference>
<keyword evidence="2" id="KW-0813">Transport</keyword>
<evidence type="ECO:0000313" key="9">
    <source>
        <dbReference type="Proteomes" id="UP000548476"/>
    </source>
</evidence>
<dbReference type="Pfam" id="PF01545">
    <property type="entry name" value="Cation_efflux"/>
    <property type="match status" value="1"/>
</dbReference>
<keyword evidence="9" id="KW-1185">Reference proteome</keyword>
<evidence type="ECO:0000256" key="1">
    <source>
        <dbReference type="ARBA" id="ARBA00004141"/>
    </source>
</evidence>